<keyword evidence="3" id="KW-0805">Transcription regulation</keyword>
<comment type="caution">
    <text evidence="10">The sequence shown here is derived from an EMBL/GenBank/DDBJ whole genome shotgun (WGS) entry which is preliminary data.</text>
</comment>
<dbReference type="EMBL" id="CADEPI010000125">
    <property type="protein sequence ID" value="CAB3376217.1"/>
    <property type="molecule type" value="Genomic_DNA"/>
</dbReference>
<protein>
    <submittedName>
        <fullName evidence="10">Uncharacterized protein</fullName>
    </submittedName>
</protein>
<dbReference type="GO" id="GO:0000978">
    <property type="term" value="F:RNA polymerase II cis-regulatory region sequence-specific DNA binding"/>
    <property type="evidence" value="ECO:0007669"/>
    <property type="project" value="TreeGrafter"/>
</dbReference>
<evidence type="ECO:0000256" key="7">
    <source>
        <dbReference type="SAM" id="MobiDB-lite"/>
    </source>
</evidence>
<evidence type="ECO:0000256" key="5">
    <source>
        <dbReference type="ARBA" id="ARBA00023163"/>
    </source>
</evidence>
<dbReference type="Proteomes" id="UP000494165">
    <property type="component" value="Unassembled WGS sequence"/>
</dbReference>
<organism evidence="10 11">
    <name type="scientific">Cloeon dipterum</name>
    <dbReference type="NCBI Taxonomy" id="197152"/>
    <lineage>
        <taxon>Eukaryota</taxon>
        <taxon>Metazoa</taxon>
        <taxon>Ecdysozoa</taxon>
        <taxon>Arthropoda</taxon>
        <taxon>Hexapoda</taxon>
        <taxon>Insecta</taxon>
        <taxon>Pterygota</taxon>
        <taxon>Palaeoptera</taxon>
        <taxon>Ephemeroptera</taxon>
        <taxon>Pisciforma</taxon>
        <taxon>Baetidae</taxon>
        <taxon>Cloeon</taxon>
    </lineage>
</organism>
<evidence type="ECO:0000256" key="3">
    <source>
        <dbReference type="ARBA" id="ARBA00023015"/>
    </source>
</evidence>
<evidence type="ECO:0000256" key="1">
    <source>
        <dbReference type="ARBA" id="ARBA00004123"/>
    </source>
</evidence>
<accession>A0A8S1D3H1</accession>
<feature type="domain" description="HTH myb-type" evidence="9">
    <location>
        <begin position="74"/>
        <end position="124"/>
    </location>
</feature>
<feature type="region of interest" description="Disordered" evidence="7">
    <location>
        <begin position="436"/>
        <end position="471"/>
    </location>
</feature>
<proteinExistence type="predicted"/>
<feature type="domain" description="HTH myb-type" evidence="9">
    <location>
        <begin position="181"/>
        <end position="231"/>
    </location>
</feature>
<keyword evidence="11" id="KW-1185">Reference proteome</keyword>
<dbReference type="PROSITE" id="PS50090">
    <property type="entry name" value="MYB_LIKE"/>
    <property type="match status" value="3"/>
</dbReference>
<dbReference type="CDD" id="cd00167">
    <property type="entry name" value="SANT"/>
    <property type="match status" value="3"/>
</dbReference>
<dbReference type="PANTHER" id="PTHR45614:SF25">
    <property type="entry name" value="MYB PROTEIN"/>
    <property type="match status" value="1"/>
</dbReference>
<dbReference type="InterPro" id="IPR009057">
    <property type="entry name" value="Homeodomain-like_sf"/>
</dbReference>
<feature type="region of interest" description="Disordered" evidence="7">
    <location>
        <begin position="38"/>
        <end position="87"/>
    </location>
</feature>
<dbReference type="SMART" id="SM00717">
    <property type="entry name" value="SANT"/>
    <property type="match status" value="3"/>
</dbReference>
<gene>
    <name evidence="10" type="ORF">CLODIP_2_CD00737</name>
</gene>
<feature type="region of interest" description="Disordered" evidence="7">
    <location>
        <begin position="229"/>
        <end position="276"/>
    </location>
</feature>
<feature type="region of interest" description="Disordered" evidence="7">
    <location>
        <begin position="500"/>
        <end position="549"/>
    </location>
</feature>
<dbReference type="InterPro" id="IPR050560">
    <property type="entry name" value="MYB_TF"/>
</dbReference>
<comment type="subcellular location">
    <subcellularLocation>
        <location evidence="1">Nucleus</location>
    </subcellularLocation>
</comment>
<reference evidence="10 11" key="1">
    <citation type="submission" date="2020-04" db="EMBL/GenBank/DDBJ databases">
        <authorList>
            <person name="Alioto T."/>
            <person name="Alioto T."/>
            <person name="Gomez Garrido J."/>
        </authorList>
    </citation>
    <scope>NUCLEOTIDE SEQUENCE [LARGE SCALE GENOMIC DNA]</scope>
</reference>
<feature type="domain" description="HTH myb-type" evidence="9">
    <location>
        <begin position="125"/>
        <end position="180"/>
    </location>
</feature>
<feature type="compositionally biased region" description="Low complexity" evidence="7">
    <location>
        <begin position="266"/>
        <end position="276"/>
    </location>
</feature>
<feature type="domain" description="Myb-like" evidence="8">
    <location>
        <begin position="125"/>
        <end position="176"/>
    </location>
</feature>
<dbReference type="FunFam" id="1.10.10.60:FF:000010">
    <property type="entry name" value="Transcriptional activator Myb isoform A"/>
    <property type="match status" value="1"/>
</dbReference>
<dbReference type="GO" id="GO:0000981">
    <property type="term" value="F:DNA-binding transcription factor activity, RNA polymerase II-specific"/>
    <property type="evidence" value="ECO:0007669"/>
    <property type="project" value="TreeGrafter"/>
</dbReference>
<dbReference type="Pfam" id="PF13921">
    <property type="entry name" value="Myb_DNA-bind_6"/>
    <property type="match status" value="1"/>
</dbReference>
<dbReference type="InterPro" id="IPR001005">
    <property type="entry name" value="SANT/Myb"/>
</dbReference>
<feature type="compositionally biased region" description="Basic and acidic residues" evidence="7">
    <location>
        <begin position="229"/>
        <end position="242"/>
    </location>
</feature>
<evidence type="ECO:0000259" key="9">
    <source>
        <dbReference type="PROSITE" id="PS51294"/>
    </source>
</evidence>
<feature type="domain" description="Myb-like" evidence="8">
    <location>
        <begin position="177"/>
        <end position="227"/>
    </location>
</feature>
<dbReference type="PANTHER" id="PTHR45614">
    <property type="entry name" value="MYB PROTEIN-RELATED"/>
    <property type="match status" value="1"/>
</dbReference>
<feature type="compositionally biased region" description="Polar residues" evidence="7">
    <location>
        <begin position="459"/>
        <end position="468"/>
    </location>
</feature>
<feature type="compositionally biased region" description="Basic residues" evidence="7">
    <location>
        <begin position="243"/>
        <end position="252"/>
    </location>
</feature>
<dbReference type="GO" id="GO:0005634">
    <property type="term" value="C:nucleus"/>
    <property type="evidence" value="ECO:0007669"/>
    <property type="project" value="UniProtKB-SubCell"/>
</dbReference>
<dbReference type="SUPFAM" id="SSF46689">
    <property type="entry name" value="Homeodomain-like"/>
    <property type="match status" value="2"/>
</dbReference>
<sequence>MYHASVLPNNNYHNYTRTNNNYLTVNNYILNHATESRMCDENSGNSSADDSSDESSVNENASSTSFGGRSRVSKKPVSKARWSKEEDEQLKQLVETHSDNWEVVSSYFPLRSDIQCQQRWQKVVNPELIKGPWTKEEDDKVVSLVKRYGPKKWTLIARHLKGRIGKQCRERWHNHLNPNIKKTAWTEEEDRIIYQAHCSWGNQWAKIAKLLPGRTDNAIKNHWNSTMRRKYESVEEKSENRRPKQTAQKRRQRPVEAIVNLPKINSSSSSTQTASQQPEVVEYFMQSGTVLFENKWAPNDIHDSNSMSSGSHIMLPVSYENGGFDALIQASASISRDDTNVDSLLDRLLNAEDLQNISLEKEVDSICRTPTKATHHLFSRCNESFIIGLSTPPSRSPIKGEAYSPSLILNFQSSPLNTSGFPMAMSTPVRRNDDDANATLCTPQPPAFREHLTPKKENGASTQGTLTPPSFKKLINRYNGGYETPVRLNDVTEIIKKEQDGLSYQEDESSSSQFEPLHDSGYATTNSKKRPGFPTLPGKENTQPKRARKALTSWTSLPNATHVSFEVETPSKTLGGEEDSSVLFTTPSHMESTLSPDSSAPLPPPDDSGLRLLAAVSPDWRKIPPVTEQVPGIMASQDTMVNNNDLCTSSFLRTSLEHNQSVDQTFHSLHATLWPHSDVYQRYRCVPSETRKVFTQLY</sequence>
<feature type="compositionally biased region" description="Low complexity" evidence="7">
    <location>
        <begin position="41"/>
        <end position="63"/>
    </location>
</feature>
<name>A0A8S1D3H1_9INSE</name>
<dbReference type="PROSITE" id="PS51294">
    <property type="entry name" value="HTH_MYB"/>
    <property type="match status" value="3"/>
</dbReference>
<dbReference type="OrthoDB" id="2143914at2759"/>
<evidence type="ECO:0000256" key="2">
    <source>
        <dbReference type="ARBA" id="ARBA00022737"/>
    </source>
</evidence>
<evidence type="ECO:0000256" key="6">
    <source>
        <dbReference type="ARBA" id="ARBA00023242"/>
    </source>
</evidence>
<keyword evidence="2" id="KW-0677">Repeat</keyword>
<feature type="domain" description="Myb-like" evidence="8">
    <location>
        <begin position="74"/>
        <end position="124"/>
    </location>
</feature>
<evidence type="ECO:0000313" key="11">
    <source>
        <dbReference type="Proteomes" id="UP000494165"/>
    </source>
</evidence>
<feature type="compositionally biased region" description="Basic and acidic residues" evidence="7">
    <location>
        <begin position="448"/>
        <end position="458"/>
    </location>
</feature>
<dbReference type="InterPro" id="IPR017930">
    <property type="entry name" value="Myb_dom"/>
</dbReference>
<dbReference type="AlphaFoldDB" id="A0A8S1D3H1"/>
<dbReference type="FunFam" id="1.10.10.60:FF:000016">
    <property type="entry name" value="Transcriptional activator Myb isoform A"/>
    <property type="match status" value="1"/>
</dbReference>
<keyword evidence="6" id="KW-0539">Nucleus</keyword>
<dbReference type="Gene3D" id="1.10.10.60">
    <property type="entry name" value="Homeodomain-like"/>
    <property type="match status" value="3"/>
</dbReference>
<evidence type="ECO:0000313" key="10">
    <source>
        <dbReference type="EMBL" id="CAB3376217.1"/>
    </source>
</evidence>
<evidence type="ECO:0000259" key="8">
    <source>
        <dbReference type="PROSITE" id="PS50090"/>
    </source>
</evidence>
<dbReference type="Pfam" id="PF00249">
    <property type="entry name" value="Myb_DNA-binding"/>
    <property type="match status" value="1"/>
</dbReference>
<evidence type="ECO:0000256" key="4">
    <source>
        <dbReference type="ARBA" id="ARBA00023125"/>
    </source>
</evidence>
<keyword evidence="4" id="KW-0238">DNA-binding</keyword>
<keyword evidence="5" id="KW-0804">Transcription</keyword>